<dbReference type="GO" id="GO:0005524">
    <property type="term" value="F:ATP binding"/>
    <property type="evidence" value="ECO:0007669"/>
    <property type="project" value="UniProtKB-UniRule"/>
</dbReference>
<feature type="domain" description="Helicase C-terminal" evidence="11">
    <location>
        <begin position="713"/>
        <end position="867"/>
    </location>
</feature>
<dbReference type="GO" id="GO:0003678">
    <property type="term" value="F:DNA helicase activity"/>
    <property type="evidence" value="ECO:0007669"/>
    <property type="project" value="TreeGrafter"/>
</dbReference>
<dbReference type="InterPro" id="IPR005118">
    <property type="entry name" value="TRCF_C"/>
</dbReference>
<dbReference type="GO" id="GO:0000716">
    <property type="term" value="P:transcription-coupled nucleotide-excision repair, DNA damage recognition"/>
    <property type="evidence" value="ECO:0007669"/>
    <property type="project" value="UniProtKB-UniRule"/>
</dbReference>
<dbReference type="InterPro" id="IPR041471">
    <property type="entry name" value="UvrB_inter"/>
</dbReference>
<dbReference type="GO" id="GO:0005737">
    <property type="term" value="C:cytoplasm"/>
    <property type="evidence" value="ECO:0007669"/>
    <property type="project" value="UniProtKB-SubCell"/>
</dbReference>
<dbReference type="InterPro" id="IPR036101">
    <property type="entry name" value="CarD-like/TRCF_RID_sf"/>
</dbReference>
<evidence type="ECO:0000256" key="9">
    <source>
        <dbReference type="HAMAP-Rule" id="MF_00969"/>
    </source>
</evidence>
<dbReference type="Pfam" id="PF17757">
    <property type="entry name" value="UvrB_inter"/>
    <property type="match status" value="1"/>
</dbReference>
<evidence type="ECO:0000256" key="7">
    <source>
        <dbReference type="ARBA" id="ARBA00023125"/>
    </source>
</evidence>
<dbReference type="Pfam" id="PF02559">
    <property type="entry name" value="CarD_TRCF_RID"/>
    <property type="match status" value="1"/>
</dbReference>
<dbReference type="RefSeq" id="WP_343056910.1">
    <property type="nucleotide sequence ID" value="NZ_JACIJF010000005.1"/>
</dbReference>
<dbReference type="PANTHER" id="PTHR47964:SF1">
    <property type="entry name" value="ATP-DEPENDENT DNA HELICASE HOMOLOG RECG, CHLOROPLASTIC"/>
    <property type="match status" value="1"/>
</dbReference>
<dbReference type="Gene3D" id="3.90.1150.50">
    <property type="entry name" value="Transcription-repair-coupling factor, D7 domain"/>
    <property type="match status" value="1"/>
</dbReference>
<comment type="similarity">
    <text evidence="9">In the N-terminal section; belongs to the UvrB family.</text>
</comment>
<evidence type="ECO:0000256" key="8">
    <source>
        <dbReference type="ARBA" id="ARBA00023204"/>
    </source>
</evidence>
<reference evidence="12 13" key="1">
    <citation type="submission" date="2020-08" db="EMBL/GenBank/DDBJ databases">
        <title>Genomic Encyclopedia of Type Strains, Phase IV (KMG-IV): sequencing the most valuable type-strain genomes for metagenomic binning, comparative biology and taxonomic classification.</title>
        <authorList>
            <person name="Goeker M."/>
        </authorList>
    </citation>
    <scope>NUCLEOTIDE SEQUENCE [LARGE SCALE GENOMIC DNA]</scope>
    <source>
        <strain evidence="12 13">DSM 26736</strain>
    </source>
</reference>
<accession>A0A840YQW1</accession>
<dbReference type="AlphaFoldDB" id="A0A840YQW1"/>
<dbReference type="PROSITE" id="PS51194">
    <property type="entry name" value="HELICASE_CTER"/>
    <property type="match status" value="1"/>
</dbReference>
<dbReference type="InterPro" id="IPR037235">
    <property type="entry name" value="TRCF-like_C_D7"/>
</dbReference>
<dbReference type="InterPro" id="IPR001650">
    <property type="entry name" value="Helicase_C-like"/>
</dbReference>
<dbReference type="Pfam" id="PF00271">
    <property type="entry name" value="Helicase_C"/>
    <property type="match status" value="1"/>
</dbReference>
<proteinExistence type="inferred from homology"/>
<dbReference type="Proteomes" id="UP000527143">
    <property type="component" value="Unassembled WGS sequence"/>
</dbReference>
<dbReference type="Pfam" id="PF03461">
    <property type="entry name" value="TRCF"/>
    <property type="match status" value="1"/>
</dbReference>
<comment type="caution">
    <text evidence="12">The sequence shown here is derived from an EMBL/GenBank/DDBJ whole genome shotgun (WGS) entry which is preliminary data.</text>
</comment>
<dbReference type="SMART" id="SM00490">
    <property type="entry name" value="HELICc"/>
    <property type="match status" value="1"/>
</dbReference>
<dbReference type="SMART" id="SM00487">
    <property type="entry name" value="DEXDc"/>
    <property type="match status" value="1"/>
</dbReference>
<dbReference type="SUPFAM" id="SSF143517">
    <property type="entry name" value="TRCF domain-like"/>
    <property type="match status" value="1"/>
</dbReference>
<keyword evidence="3 9" id="KW-0227">DNA damage</keyword>
<name>A0A840YQW1_9SPHN</name>
<dbReference type="EC" id="3.6.4.-" evidence="9"/>
<protein>
    <recommendedName>
        <fullName evidence="9">Transcription-repair-coupling factor</fullName>
        <shortName evidence="9">TRCF</shortName>
        <ecNumber evidence="9">3.6.4.-</ecNumber>
    </recommendedName>
</protein>
<dbReference type="SUPFAM" id="SSF52540">
    <property type="entry name" value="P-loop containing nucleoside triphosphate hydrolases"/>
    <property type="match status" value="3"/>
</dbReference>
<dbReference type="InterPro" id="IPR004576">
    <property type="entry name" value="Mfd"/>
</dbReference>
<dbReference type="HAMAP" id="MF_00969">
    <property type="entry name" value="TRCF"/>
    <property type="match status" value="1"/>
</dbReference>
<evidence type="ECO:0000256" key="6">
    <source>
        <dbReference type="ARBA" id="ARBA00022840"/>
    </source>
</evidence>
<evidence type="ECO:0000256" key="3">
    <source>
        <dbReference type="ARBA" id="ARBA00022763"/>
    </source>
</evidence>
<dbReference type="PANTHER" id="PTHR47964">
    <property type="entry name" value="ATP-DEPENDENT DNA HELICASE HOMOLOG RECG, CHLOROPLASTIC"/>
    <property type="match status" value="1"/>
</dbReference>
<keyword evidence="2 9" id="KW-0547">Nucleotide-binding</keyword>
<dbReference type="Gene3D" id="3.30.2060.10">
    <property type="entry name" value="Penicillin-binding protein 1b domain"/>
    <property type="match status" value="1"/>
</dbReference>
<dbReference type="GO" id="GO:0016787">
    <property type="term" value="F:hydrolase activity"/>
    <property type="evidence" value="ECO:0007669"/>
    <property type="project" value="UniProtKB-KW"/>
</dbReference>
<dbReference type="InterPro" id="IPR014001">
    <property type="entry name" value="Helicase_ATP-bd"/>
</dbReference>
<dbReference type="EMBL" id="JACIJF010000005">
    <property type="protein sequence ID" value="MBB5710933.1"/>
    <property type="molecule type" value="Genomic_DNA"/>
</dbReference>
<feature type="domain" description="Helicase ATP-binding" evidence="10">
    <location>
        <begin position="532"/>
        <end position="692"/>
    </location>
</feature>
<evidence type="ECO:0000256" key="1">
    <source>
        <dbReference type="ARBA" id="ARBA00022490"/>
    </source>
</evidence>
<evidence type="ECO:0000259" key="10">
    <source>
        <dbReference type="PROSITE" id="PS51192"/>
    </source>
</evidence>
<evidence type="ECO:0000256" key="4">
    <source>
        <dbReference type="ARBA" id="ARBA00022801"/>
    </source>
</evidence>
<dbReference type="SMART" id="SM00982">
    <property type="entry name" value="TRCF"/>
    <property type="match status" value="1"/>
</dbReference>
<dbReference type="InterPro" id="IPR027417">
    <property type="entry name" value="P-loop_NTPase"/>
</dbReference>
<dbReference type="PROSITE" id="PS51192">
    <property type="entry name" value="HELICASE_ATP_BIND_1"/>
    <property type="match status" value="1"/>
</dbReference>
<organism evidence="12 13">
    <name type="scientific">Sphingomonas xinjiangensis</name>
    <dbReference type="NCBI Taxonomy" id="643568"/>
    <lineage>
        <taxon>Bacteria</taxon>
        <taxon>Pseudomonadati</taxon>
        <taxon>Pseudomonadota</taxon>
        <taxon>Alphaproteobacteria</taxon>
        <taxon>Sphingomonadales</taxon>
        <taxon>Sphingomonadaceae</taxon>
        <taxon>Sphingomonas</taxon>
    </lineage>
</organism>
<keyword evidence="4 9" id="KW-0378">Hydrolase</keyword>
<comment type="similarity">
    <text evidence="9">In the C-terminal section; belongs to the helicase family. RecG subfamily.</text>
</comment>
<comment type="subcellular location">
    <subcellularLocation>
        <location evidence="9">Cytoplasm</location>
    </subcellularLocation>
</comment>
<dbReference type="GO" id="GO:0003684">
    <property type="term" value="F:damaged DNA binding"/>
    <property type="evidence" value="ECO:0007669"/>
    <property type="project" value="InterPro"/>
</dbReference>
<dbReference type="InterPro" id="IPR047112">
    <property type="entry name" value="RecG/Mfd"/>
</dbReference>
<dbReference type="SUPFAM" id="SSF141259">
    <property type="entry name" value="CarD-like"/>
    <property type="match status" value="1"/>
</dbReference>
<keyword evidence="13" id="KW-1185">Reference proteome</keyword>
<evidence type="ECO:0000313" key="13">
    <source>
        <dbReference type="Proteomes" id="UP000527143"/>
    </source>
</evidence>
<dbReference type="Gene3D" id="2.40.10.170">
    <property type="match status" value="1"/>
</dbReference>
<comment type="function">
    <text evidence="9">Couples transcription and DNA repair by recognizing RNA polymerase (RNAP) stalled at DNA lesions. Mediates ATP-dependent release of RNAP and its truncated transcript from the DNA, and recruitment of nucleotide excision repair machinery to the damaged site.</text>
</comment>
<evidence type="ECO:0000256" key="5">
    <source>
        <dbReference type="ARBA" id="ARBA00022806"/>
    </source>
</evidence>
<keyword evidence="5 12" id="KW-0347">Helicase</keyword>
<evidence type="ECO:0000259" key="11">
    <source>
        <dbReference type="PROSITE" id="PS51194"/>
    </source>
</evidence>
<dbReference type="Pfam" id="PF00270">
    <property type="entry name" value="DEAD"/>
    <property type="match status" value="1"/>
</dbReference>
<sequence>MSETLSVGEVAVHLTEALLKGDVLFLAPDEARAAAVERALAAAVPEATVVFAPGSDALPGDGAPASPANVGQRVAALRRLRVAMADERRVALVSTGEAAARLYPPPPAFDTAPPVVAVGQEINLAAFAEKLVEIGYIHDERVDEPGEVALRGQVIDIFPADAGQPYRIEAQDGRVTWLRPYDPASQLTVGEAESLEMGRVTEPELDDAVPLLDHVPGAVVVIEPSANKRRVRFLALAADAERQRPGSGRGVCQNARWIEALIGRETLTLPEPGEPPARFVESRTPMRGFAKVARAAFADGDRVVLVGSPRDLRFLKRRAAKVLSCNVVEADSWPVVAAAPPGSLATLAMPVDRGFRVDGVLAVAAADLLGSRAKLDDSQSVASGAELFDLGDIRVGDVVVHEDHGIGVVEGLAPLPVTEGEPAGDGIQLRYAEDGRRLVPVAEADRVWRYGADEEAVTLDRLDGSSWQKRRGAINEAVEESAKALLALTAEREKRAAAVIEPDPAAYERFASGFPFIETPDQAKAITAVRDDLASGKPMDRLVIGDVGYGKTEVALRAAALAALAGRQVAVAAPTTVLARQHLESFTKRFEGTGIRVAGLSRLSTAAEKKAVKAGLADGSVGVVIGTGAVAGKGVVYKDLALVVIDEEQRFGAADKNRLRTMGEGHVLTLSATPIPRTLQTALVGLQQLSVIATPPARRQPIRTAVLAFDAQVLRTALLRERSRGGQSFVVVPRIEDMDSLAERLGKLVPELKIFEAHGKMPAQDIDDVMVRFGTGEGDVLLATNIIEAGLDVPRANTMIVWRADRFGLSQLHQLRGRVGRGSRRGQVLLVTDSEAEIAPRTLTRLRTLQAFDRLGAGFAISARDLDMRGAGDLLGEAQAGHMKLIGIDLYQHLLEIAVRRTRGEEVERWTAQLNLGVHGRLPEDWVPEEELRVTLYARLARIDSVGGMDGFEAELEDRFGELPDEVQTLIALARARLLARSAGIRRIDAGPAALALTPDASFAGDPATFGLTEKNSRLLLAEAIDDPMQRLHRVEALLSEMAS</sequence>
<evidence type="ECO:0000256" key="2">
    <source>
        <dbReference type="ARBA" id="ARBA00022741"/>
    </source>
</evidence>
<dbReference type="Gene3D" id="3.40.50.11180">
    <property type="match status" value="1"/>
</dbReference>
<dbReference type="GO" id="GO:0006355">
    <property type="term" value="P:regulation of DNA-templated transcription"/>
    <property type="evidence" value="ECO:0007669"/>
    <property type="project" value="UniProtKB-UniRule"/>
</dbReference>
<evidence type="ECO:0000313" key="12">
    <source>
        <dbReference type="EMBL" id="MBB5710933.1"/>
    </source>
</evidence>
<dbReference type="Gene3D" id="3.40.50.300">
    <property type="entry name" value="P-loop containing nucleotide triphosphate hydrolases"/>
    <property type="match status" value="2"/>
</dbReference>
<dbReference type="SMART" id="SM01058">
    <property type="entry name" value="CarD_TRCF"/>
    <property type="match status" value="1"/>
</dbReference>
<dbReference type="InterPro" id="IPR003711">
    <property type="entry name" value="CarD-like/TRCF_RID"/>
</dbReference>
<keyword evidence="7 9" id="KW-0238">DNA-binding</keyword>
<gene>
    <name evidence="9" type="primary">mfd</name>
    <name evidence="12" type="ORF">FHT02_002173</name>
</gene>
<dbReference type="InterPro" id="IPR011545">
    <property type="entry name" value="DEAD/DEAH_box_helicase_dom"/>
</dbReference>
<keyword evidence="6 9" id="KW-0067">ATP-binding</keyword>
<keyword evidence="8 9" id="KW-0234">DNA repair</keyword>
<keyword evidence="1 9" id="KW-0963">Cytoplasm</keyword>